<dbReference type="Proteomes" id="UP000007360">
    <property type="component" value="Unassembled WGS sequence"/>
</dbReference>
<keyword evidence="2" id="KW-1185">Reference proteome</keyword>
<protein>
    <submittedName>
        <fullName evidence="1">Uncharacterized protein</fullName>
    </submittedName>
</protein>
<organism evidence="1 2">
    <name type="scientific">Methanobacterium formicicum (strain DSM 3637 / PP1)</name>
    <dbReference type="NCBI Taxonomy" id="1204725"/>
    <lineage>
        <taxon>Archaea</taxon>
        <taxon>Methanobacteriati</taxon>
        <taxon>Methanobacteriota</taxon>
        <taxon>Methanomada group</taxon>
        <taxon>Methanobacteria</taxon>
        <taxon>Methanobacteriales</taxon>
        <taxon>Methanobacteriaceae</taxon>
        <taxon>Methanobacterium</taxon>
    </lineage>
</organism>
<evidence type="ECO:0000313" key="1">
    <source>
        <dbReference type="EMBL" id="EKF84764.1"/>
    </source>
</evidence>
<dbReference type="AlphaFoldDB" id="K2R8Y7"/>
<proteinExistence type="predicted"/>
<reference evidence="1 2" key="1">
    <citation type="journal article" date="2012" name="J. Bacteriol.">
        <title>Draft genome sequence of Methanobacterium formicicum DSM 3637, an archaebacterium isolated from the methane producer amoeba Pelomyxa palustris.</title>
        <authorList>
            <person name="Gutierrez G."/>
        </authorList>
    </citation>
    <scope>NUCLEOTIDE SEQUENCE [LARGE SCALE GENOMIC DNA]</scope>
    <source>
        <strain evidence="2">DSM 3637 / PP1</strain>
    </source>
</reference>
<evidence type="ECO:0000313" key="2">
    <source>
        <dbReference type="Proteomes" id="UP000007360"/>
    </source>
</evidence>
<comment type="caution">
    <text evidence="1">The sequence shown here is derived from an EMBL/GenBank/DDBJ whole genome shotgun (WGS) entry which is preliminary data.</text>
</comment>
<accession>K2R8Y7</accession>
<gene>
    <name evidence="1" type="ORF">A994_12161</name>
</gene>
<name>K2R8Y7_METFP</name>
<sequence>MPKKRASPVFNPNNCEIDLEAAKVVIIPKIRKLFQCENGYLIESLTISPIFIYETPPNNLALIYS</sequence>
<dbReference type="EMBL" id="AMPO01000013">
    <property type="protein sequence ID" value="EKF84764.1"/>
    <property type="molecule type" value="Genomic_DNA"/>
</dbReference>